<dbReference type="Proteomes" id="UP000198211">
    <property type="component" value="Unassembled WGS sequence"/>
</dbReference>
<dbReference type="InterPro" id="IPR013935">
    <property type="entry name" value="Trs120_TRAPPC9"/>
</dbReference>
<sequence length="806" mass="90171">MHKLFAFEHTFEDATASECEGLNNLVMFPVHHELEGTGESTVTLHLQVVMDTLAVNILMSLESAIRSATSTAAANGFALKAAGGDLASILLDVNVEPQQTTATQQASSPLVLSREPNADATFAVSASPTSRSAGPSFPSIPSPLAAGVAALDPRNRRRKRQLARREKLLGDYSVLVSCISAAMDHYSVAIEMLREEERRKAQDKFSTELAEKASEAVGFYAKAGTTELERMFSARSTSNQQAVKSDFFYSPFEKQKMMQKAGQRRNSDDEDDNDDVPAMYERGFPVQERIELQLILSNPTGVVVKLQEVKAWVTFESEDDDKPYQKRKVVMLGIQPLRMGIFHVRGCFIKTFNIKTSFELNSPVNIRVVGELPMVSLSLREHATDGEIETQTLSLRCGNVVSSPLPLVSGDFVSIPFEVSLQENKDQSEVVDDDIQVEWSFVYADETAGTIFYRESKMTLQLIPIPSLVLQSVSLWPCNTEYIPMNCRILGDSAALTVERPIEAVTSDHLYCVVIVHLVNPTETTFRFRLRRTIDDSDDVTCEAEIGRQCSRRFVVELPRLQSLTSDEGSPSLIEVLNELLEMEWETYYGTRGQLLCRENHVGPIGEQEKMKRELLLPPISFEIQSSLDESMPIVASEKQNGGVMMPKHGRDRSMSLHPLSFFQVTHLRVESRILHVGLYQYVPIGITIRLGNNNDDEEQLVSYVAVEIVVCDEDEESVRVTRENVMVVGQLETQVHWDDPKNNDAKVHEIQCMFLSEGNFHVSVCGRVFGPDMKQVGSKIWCHRPMHVCVQSEDAVVVEKPTNII</sequence>
<keyword evidence="2" id="KW-1185">Reference proteome</keyword>
<accession>A0A225WZG9</accession>
<dbReference type="GO" id="GO:0005802">
    <property type="term" value="C:trans-Golgi network"/>
    <property type="evidence" value="ECO:0007669"/>
    <property type="project" value="TreeGrafter"/>
</dbReference>
<reference evidence="2" key="1">
    <citation type="submission" date="2017-03" db="EMBL/GenBank/DDBJ databases">
        <title>Phytopthora megakarya and P. palmivora, two closely related causual agents of cacao black pod achieved similar genome size and gene model numbers by different mechanisms.</title>
        <authorList>
            <person name="Ali S."/>
            <person name="Shao J."/>
            <person name="Larry D.J."/>
            <person name="Kronmiller B."/>
            <person name="Shen D."/>
            <person name="Strem M.D."/>
            <person name="Melnick R.L."/>
            <person name="Guiltinan M.J."/>
            <person name="Tyler B.M."/>
            <person name="Meinhardt L.W."/>
            <person name="Bailey B.A."/>
        </authorList>
    </citation>
    <scope>NUCLEOTIDE SEQUENCE [LARGE SCALE GENOMIC DNA]</scope>
    <source>
        <strain evidence="2">zdho120</strain>
    </source>
</reference>
<dbReference type="OrthoDB" id="27962at2759"/>
<dbReference type="AlphaFoldDB" id="A0A225WZG9"/>
<name>A0A225WZG9_9STRA</name>
<dbReference type="EMBL" id="NBNE01000076">
    <property type="protein sequence ID" value="OWZ23235.1"/>
    <property type="molecule type" value="Genomic_DNA"/>
</dbReference>
<protein>
    <submittedName>
        <fullName evidence="1">Uncharacterized protein</fullName>
    </submittedName>
</protein>
<evidence type="ECO:0000313" key="2">
    <source>
        <dbReference type="Proteomes" id="UP000198211"/>
    </source>
</evidence>
<evidence type="ECO:0000313" key="1">
    <source>
        <dbReference type="EMBL" id="OWZ23235.1"/>
    </source>
</evidence>
<proteinExistence type="predicted"/>
<dbReference type="PANTHER" id="PTHR21512:SF5">
    <property type="entry name" value="TRAFFICKING PROTEIN PARTICLE COMPLEX SUBUNIT 9"/>
    <property type="match status" value="1"/>
</dbReference>
<gene>
    <name evidence="1" type="ORF">PHMEG_0001898</name>
</gene>
<organism evidence="1 2">
    <name type="scientific">Phytophthora megakarya</name>
    <dbReference type="NCBI Taxonomy" id="4795"/>
    <lineage>
        <taxon>Eukaryota</taxon>
        <taxon>Sar</taxon>
        <taxon>Stramenopiles</taxon>
        <taxon>Oomycota</taxon>
        <taxon>Peronosporomycetes</taxon>
        <taxon>Peronosporales</taxon>
        <taxon>Peronosporaceae</taxon>
        <taxon>Phytophthora</taxon>
    </lineage>
</organism>
<dbReference type="PANTHER" id="PTHR21512">
    <property type="entry name" value="TRAFFICKING PROTEIN PARTICLE COMPLEX SUBUNIT 9"/>
    <property type="match status" value="1"/>
</dbReference>
<dbReference type="STRING" id="4795.A0A225WZG9"/>
<comment type="caution">
    <text evidence="1">The sequence shown here is derived from an EMBL/GenBank/DDBJ whole genome shotgun (WGS) entry which is preliminary data.</text>
</comment>